<dbReference type="EMBL" id="JWZT01001897">
    <property type="protein sequence ID" value="KII70983.1"/>
    <property type="molecule type" value="Genomic_DNA"/>
</dbReference>
<accession>A0A0C2JNQ7</accession>
<evidence type="ECO:0000313" key="1">
    <source>
        <dbReference type="EMBL" id="KII70983.1"/>
    </source>
</evidence>
<gene>
    <name evidence="1" type="ORF">RF11_03909</name>
</gene>
<name>A0A0C2JNQ7_THEKT</name>
<proteinExistence type="predicted"/>
<keyword evidence="2" id="KW-1185">Reference proteome</keyword>
<comment type="caution">
    <text evidence="1">The sequence shown here is derived from an EMBL/GenBank/DDBJ whole genome shotgun (WGS) entry which is preliminary data.</text>
</comment>
<dbReference type="Proteomes" id="UP000031668">
    <property type="component" value="Unassembled WGS sequence"/>
</dbReference>
<dbReference type="AlphaFoldDB" id="A0A0C2JNQ7"/>
<organism evidence="1 2">
    <name type="scientific">Thelohanellus kitauei</name>
    <name type="common">Myxosporean</name>
    <dbReference type="NCBI Taxonomy" id="669202"/>
    <lineage>
        <taxon>Eukaryota</taxon>
        <taxon>Metazoa</taxon>
        <taxon>Cnidaria</taxon>
        <taxon>Myxozoa</taxon>
        <taxon>Myxosporea</taxon>
        <taxon>Bivalvulida</taxon>
        <taxon>Platysporina</taxon>
        <taxon>Myxobolidae</taxon>
        <taxon>Thelohanellus</taxon>
    </lineage>
</organism>
<sequence>MAERTTPKHVTTVEVVEQKPKELKILMRKICELTEIVDKLSIEESDVMHIQKTKPRCDLLQKRHLDRNYRNNGADIYVKPHNKVLSVPAESPRGDFIVEDVESGQNNQGYY</sequence>
<reference evidence="1 2" key="1">
    <citation type="journal article" date="2014" name="Genome Biol. Evol.">
        <title>The genome of the myxosporean Thelohanellus kitauei shows adaptations to nutrient acquisition within its fish host.</title>
        <authorList>
            <person name="Yang Y."/>
            <person name="Xiong J."/>
            <person name="Zhou Z."/>
            <person name="Huo F."/>
            <person name="Miao W."/>
            <person name="Ran C."/>
            <person name="Liu Y."/>
            <person name="Zhang J."/>
            <person name="Feng J."/>
            <person name="Wang M."/>
            <person name="Wang M."/>
            <person name="Wang L."/>
            <person name="Yao B."/>
        </authorList>
    </citation>
    <scope>NUCLEOTIDE SEQUENCE [LARGE SCALE GENOMIC DNA]</scope>
    <source>
        <strain evidence="1">Wuqing</strain>
    </source>
</reference>
<protein>
    <submittedName>
        <fullName evidence="1">Uncharacterized protein</fullName>
    </submittedName>
</protein>
<evidence type="ECO:0000313" key="2">
    <source>
        <dbReference type="Proteomes" id="UP000031668"/>
    </source>
</evidence>